<feature type="region of interest" description="Disordered" evidence="1">
    <location>
        <begin position="56"/>
        <end position="83"/>
    </location>
</feature>
<comment type="caution">
    <text evidence="2">The sequence shown here is derived from an EMBL/GenBank/DDBJ whole genome shotgun (WGS) entry which is preliminary data.</text>
</comment>
<evidence type="ECO:0000313" key="2">
    <source>
        <dbReference type="EMBL" id="KAF2840300.1"/>
    </source>
</evidence>
<dbReference type="AlphaFoldDB" id="A0A9P4VSC2"/>
<dbReference type="EMBL" id="MU006093">
    <property type="protein sequence ID" value="KAF2840300.1"/>
    <property type="molecule type" value="Genomic_DNA"/>
</dbReference>
<reference evidence="2" key="1">
    <citation type="journal article" date="2020" name="Stud. Mycol.">
        <title>101 Dothideomycetes genomes: a test case for predicting lifestyles and emergence of pathogens.</title>
        <authorList>
            <person name="Haridas S."/>
            <person name="Albert R."/>
            <person name="Binder M."/>
            <person name="Bloem J."/>
            <person name="Labutti K."/>
            <person name="Salamov A."/>
            <person name="Andreopoulos B."/>
            <person name="Baker S."/>
            <person name="Barry K."/>
            <person name="Bills G."/>
            <person name="Bluhm B."/>
            <person name="Cannon C."/>
            <person name="Castanera R."/>
            <person name="Culley D."/>
            <person name="Daum C."/>
            <person name="Ezra D."/>
            <person name="Gonzalez J."/>
            <person name="Henrissat B."/>
            <person name="Kuo A."/>
            <person name="Liang C."/>
            <person name="Lipzen A."/>
            <person name="Lutzoni F."/>
            <person name="Magnuson J."/>
            <person name="Mondo S."/>
            <person name="Nolan M."/>
            <person name="Ohm R."/>
            <person name="Pangilinan J."/>
            <person name="Park H.-J."/>
            <person name="Ramirez L."/>
            <person name="Alfaro M."/>
            <person name="Sun H."/>
            <person name="Tritt A."/>
            <person name="Yoshinaga Y."/>
            <person name="Zwiers L.-H."/>
            <person name="Turgeon B."/>
            <person name="Goodwin S."/>
            <person name="Spatafora J."/>
            <person name="Crous P."/>
            <person name="Grigoriev I."/>
        </authorList>
    </citation>
    <scope>NUCLEOTIDE SEQUENCE</scope>
    <source>
        <strain evidence="2">CBS 101060</strain>
    </source>
</reference>
<organism evidence="2 3">
    <name type="scientific">Patellaria atrata CBS 101060</name>
    <dbReference type="NCBI Taxonomy" id="1346257"/>
    <lineage>
        <taxon>Eukaryota</taxon>
        <taxon>Fungi</taxon>
        <taxon>Dikarya</taxon>
        <taxon>Ascomycota</taxon>
        <taxon>Pezizomycotina</taxon>
        <taxon>Dothideomycetes</taxon>
        <taxon>Dothideomycetes incertae sedis</taxon>
        <taxon>Patellariales</taxon>
        <taxon>Patellariaceae</taxon>
        <taxon>Patellaria</taxon>
    </lineage>
</organism>
<feature type="compositionally biased region" description="Low complexity" evidence="1">
    <location>
        <begin position="60"/>
        <end position="70"/>
    </location>
</feature>
<sequence length="113" mass="12743">MGKLHFDAEFTMMPTMRCQSPVLVFCLLSRTRATIGQIHKSRPLASFCFVTPDSTDNRAPLLGPLGCKPPKQTPEKRSRRPQEVPVLGARSWVHVRLVTCHLMPRNPLAPRVQ</sequence>
<protein>
    <submittedName>
        <fullName evidence="2">Uncharacterized protein</fullName>
    </submittedName>
</protein>
<proteinExistence type="predicted"/>
<keyword evidence="3" id="KW-1185">Reference proteome</keyword>
<accession>A0A9P4VSC2</accession>
<name>A0A9P4VSC2_9PEZI</name>
<evidence type="ECO:0000313" key="3">
    <source>
        <dbReference type="Proteomes" id="UP000799429"/>
    </source>
</evidence>
<feature type="compositionally biased region" description="Basic and acidic residues" evidence="1">
    <location>
        <begin position="73"/>
        <end position="82"/>
    </location>
</feature>
<gene>
    <name evidence="2" type="ORF">M501DRAFT_687118</name>
</gene>
<dbReference type="Proteomes" id="UP000799429">
    <property type="component" value="Unassembled WGS sequence"/>
</dbReference>
<evidence type="ECO:0000256" key="1">
    <source>
        <dbReference type="SAM" id="MobiDB-lite"/>
    </source>
</evidence>